<dbReference type="InterPro" id="IPR016181">
    <property type="entry name" value="Acyl_CoA_acyltransferase"/>
</dbReference>
<protein>
    <submittedName>
        <fullName evidence="2">GNAT family N-acetyltransferase</fullName>
    </submittedName>
</protein>
<comment type="caution">
    <text evidence="2">The sequence shown here is derived from an EMBL/GenBank/DDBJ whole genome shotgun (WGS) entry which is preliminary data.</text>
</comment>
<evidence type="ECO:0000313" key="3">
    <source>
        <dbReference type="Proteomes" id="UP001500866"/>
    </source>
</evidence>
<gene>
    <name evidence="2" type="ORF">GCM10009001_16710</name>
</gene>
<dbReference type="RefSeq" id="WP_343812040.1">
    <property type="nucleotide sequence ID" value="NZ_BAAADS010000012.1"/>
</dbReference>
<dbReference type="SUPFAM" id="SSF55729">
    <property type="entry name" value="Acyl-CoA N-acyltransferases (Nat)"/>
    <property type="match status" value="1"/>
</dbReference>
<dbReference type="InterPro" id="IPR000182">
    <property type="entry name" value="GNAT_dom"/>
</dbReference>
<accession>A0ABP3R4C6</accession>
<name>A0ABP3R4C6_9BACI</name>
<dbReference type="Gene3D" id="3.40.630.30">
    <property type="match status" value="1"/>
</dbReference>
<dbReference type="Proteomes" id="UP001500866">
    <property type="component" value="Unassembled WGS sequence"/>
</dbReference>
<dbReference type="PANTHER" id="PTHR43072">
    <property type="entry name" value="N-ACETYLTRANSFERASE"/>
    <property type="match status" value="1"/>
</dbReference>
<keyword evidence="3" id="KW-1185">Reference proteome</keyword>
<dbReference type="Pfam" id="PF00583">
    <property type="entry name" value="Acetyltransf_1"/>
    <property type="match status" value="1"/>
</dbReference>
<organism evidence="2 3">
    <name type="scientific">Virgibacillus siamensis</name>
    <dbReference type="NCBI Taxonomy" id="480071"/>
    <lineage>
        <taxon>Bacteria</taxon>
        <taxon>Bacillati</taxon>
        <taxon>Bacillota</taxon>
        <taxon>Bacilli</taxon>
        <taxon>Bacillales</taxon>
        <taxon>Bacillaceae</taxon>
        <taxon>Virgibacillus</taxon>
    </lineage>
</organism>
<dbReference type="EMBL" id="BAAADS010000012">
    <property type="protein sequence ID" value="GAA0600869.1"/>
    <property type="molecule type" value="Genomic_DNA"/>
</dbReference>
<proteinExistence type="predicted"/>
<dbReference type="CDD" id="cd04301">
    <property type="entry name" value="NAT_SF"/>
    <property type="match status" value="1"/>
</dbReference>
<evidence type="ECO:0000313" key="2">
    <source>
        <dbReference type="EMBL" id="GAA0600869.1"/>
    </source>
</evidence>
<dbReference type="PROSITE" id="PS51186">
    <property type="entry name" value="GNAT"/>
    <property type="match status" value="1"/>
</dbReference>
<reference evidence="3" key="1">
    <citation type="journal article" date="2019" name="Int. J. Syst. Evol. Microbiol.">
        <title>The Global Catalogue of Microorganisms (GCM) 10K type strain sequencing project: providing services to taxonomists for standard genome sequencing and annotation.</title>
        <authorList>
            <consortium name="The Broad Institute Genomics Platform"/>
            <consortium name="The Broad Institute Genome Sequencing Center for Infectious Disease"/>
            <person name="Wu L."/>
            <person name="Ma J."/>
        </authorList>
    </citation>
    <scope>NUCLEOTIDE SEQUENCE [LARGE SCALE GENOMIC DNA]</scope>
    <source>
        <strain evidence="3">JCM 15395</strain>
    </source>
</reference>
<sequence>MAGNNGISIIRTVELEDAGAIVNIMNAVIAEGEYLITTPAEYNKTPEEQRESIHNILENERETLLVAEVNGNVVGYIVFFSQTRKRMSHTGSAGMMVNKDFREMGIGKKLMEALLSWAKNNPLIEKVSLGVFSNNHRAKALYKSLGFIEEGRKFREFKMDENEYVDDILLYKLV</sequence>
<feature type="domain" description="N-acetyltransferase" evidence="1">
    <location>
        <begin position="8"/>
        <end position="174"/>
    </location>
</feature>
<evidence type="ECO:0000259" key="1">
    <source>
        <dbReference type="PROSITE" id="PS51186"/>
    </source>
</evidence>